<dbReference type="HOGENOM" id="CLU_336543_0_0_1"/>
<dbReference type="Gene3D" id="3.30.420.10">
    <property type="entry name" value="Ribonuclease H-like superfamily/Ribonuclease H"/>
    <property type="match status" value="1"/>
</dbReference>
<reference evidence="3 4" key="1">
    <citation type="submission" date="2014-04" db="EMBL/GenBank/DDBJ databases">
        <authorList>
            <consortium name="DOE Joint Genome Institute"/>
            <person name="Kuo A."/>
            <person name="Zuccaro A."/>
            <person name="Kohler A."/>
            <person name="Nagy L.G."/>
            <person name="Floudas D."/>
            <person name="Copeland A."/>
            <person name="Barry K.W."/>
            <person name="Cichocki N."/>
            <person name="Veneault-Fourrey C."/>
            <person name="LaButti K."/>
            <person name="Lindquist E.A."/>
            <person name="Lipzen A."/>
            <person name="Lundell T."/>
            <person name="Morin E."/>
            <person name="Murat C."/>
            <person name="Sun H."/>
            <person name="Tunlid A."/>
            <person name="Henrissat B."/>
            <person name="Grigoriev I.V."/>
            <person name="Hibbett D.S."/>
            <person name="Martin F."/>
            <person name="Nordberg H.P."/>
            <person name="Cantor M.N."/>
            <person name="Hua S.X."/>
        </authorList>
    </citation>
    <scope>NUCLEOTIDE SEQUENCE [LARGE SCALE GENOMIC DNA]</scope>
    <source>
        <strain evidence="3 4">MAFF 305830</strain>
    </source>
</reference>
<dbReference type="GO" id="GO:0008408">
    <property type="term" value="F:3'-5' exonuclease activity"/>
    <property type="evidence" value="ECO:0007669"/>
    <property type="project" value="InterPro"/>
</dbReference>
<dbReference type="EMBL" id="KN824330">
    <property type="protein sequence ID" value="KIM23887.1"/>
    <property type="molecule type" value="Genomic_DNA"/>
</dbReference>
<feature type="region of interest" description="Disordered" evidence="1">
    <location>
        <begin position="537"/>
        <end position="564"/>
    </location>
</feature>
<feature type="region of interest" description="Disordered" evidence="1">
    <location>
        <begin position="1"/>
        <end position="59"/>
    </location>
</feature>
<gene>
    <name evidence="3" type="ORF">M408DRAFT_332085</name>
</gene>
<name>A0A0C2X381_SERVB</name>
<feature type="compositionally biased region" description="Low complexity" evidence="1">
    <location>
        <begin position="476"/>
        <end position="500"/>
    </location>
</feature>
<feature type="region of interest" description="Disordered" evidence="1">
    <location>
        <begin position="794"/>
        <end position="821"/>
    </location>
</feature>
<evidence type="ECO:0000259" key="2">
    <source>
        <dbReference type="Pfam" id="PF01612"/>
    </source>
</evidence>
<proteinExistence type="predicted"/>
<sequence length="847" mass="92285">MLEQSDPTQSQDRPLSFKDSSLNSSRMEAAVKTSTLIDAHKGTAQPAKPPLSPPTSPPLAVASTMNGQDVKLQDANDISITQVSTSRGRGHVATPSGRGWFQALAAALPSYTFTTVNPARKILYLRKRDEASMHSTRVRKSGVNVVGFDLEWKPMRDGSREYNKVSLVQVATPDEILLIQLPESSKFPTGLRALLEDQTILKVGAGIQNDVDKLKWDWRVDVKNYLDLGFVARYHDYFWDTCDVLQNQCLEGAFGGTWCNEAEPNVASTKDSESKTHVPLESQYGRPVYPASKPVALARLVSRYLGKRLDKTYQLSNWAAVLDENQIQYAANDGFSGLDVYNALIRLRDRTPGWVDAQATFYRMLIESQRIFAMAPHQPAMYSFNQPQPRPVPAPAVDEEDTFFAMDGDEPRSLLQLSNHRHASSDTPALYRSSSEPHLAKMIGSVRKASSDFKQEKTDFGQRTHYPSPPVTPTHSSLSPASIPSPTSTSKSAPASPLSATRMSVKVRFSDSVNSANAPSANSQPSSLTKGTIYHTNASLTPTSHNPPPPGLPSPILAQNDDSGKQKNVMTAPVFESAAFAVHPLPTRPPPVPVPVLRRDAYPRLDTARGPVSHRPSASHPLPSSVEYFPPTPATPYPSRNSYEEVAPHSNPIAYPQATPTYAYPYSTAVPYNHPGYAYGPYYPPQPHPYYVWSPPVGHHGWTGQGLPVSQTVLATHKIPAAAHVTISGPTKKRPSLRYTPDGWCSVDDLASTGAPTSSKVPPSGNGWVKPVPDGIPVPQLEVDVRNLKTDCTTGHKDDDLASSASSSFKQLTPAEEATSHPKPLFIGDVALDSGIFSDSVRFGSLH</sequence>
<dbReference type="OrthoDB" id="3265358at2759"/>
<feature type="compositionally biased region" description="Basic and acidic residues" evidence="1">
    <location>
        <begin position="449"/>
        <end position="462"/>
    </location>
</feature>
<feature type="compositionally biased region" description="Pro residues" evidence="1">
    <location>
        <begin position="47"/>
        <end position="57"/>
    </location>
</feature>
<dbReference type="GO" id="GO:0006139">
    <property type="term" value="P:nucleobase-containing compound metabolic process"/>
    <property type="evidence" value="ECO:0007669"/>
    <property type="project" value="InterPro"/>
</dbReference>
<reference evidence="4" key="2">
    <citation type="submission" date="2015-01" db="EMBL/GenBank/DDBJ databases">
        <title>Evolutionary Origins and Diversification of the Mycorrhizal Mutualists.</title>
        <authorList>
            <consortium name="DOE Joint Genome Institute"/>
            <consortium name="Mycorrhizal Genomics Consortium"/>
            <person name="Kohler A."/>
            <person name="Kuo A."/>
            <person name="Nagy L.G."/>
            <person name="Floudas D."/>
            <person name="Copeland A."/>
            <person name="Barry K.W."/>
            <person name="Cichocki N."/>
            <person name="Veneault-Fourrey C."/>
            <person name="LaButti K."/>
            <person name="Lindquist E.A."/>
            <person name="Lipzen A."/>
            <person name="Lundell T."/>
            <person name="Morin E."/>
            <person name="Murat C."/>
            <person name="Riley R."/>
            <person name="Ohm R."/>
            <person name="Sun H."/>
            <person name="Tunlid A."/>
            <person name="Henrissat B."/>
            <person name="Grigoriev I.V."/>
            <person name="Hibbett D.S."/>
            <person name="Martin F."/>
        </authorList>
    </citation>
    <scope>NUCLEOTIDE SEQUENCE [LARGE SCALE GENOMIC DNA]</scope>
    <source>
        <strain evidence="4">MAFF 305830</strain>
    </source>
</reference>
<evidence type="ECO:0000313" key="4">
    <source>
        <dbReference type="Proteomes" id="UP000054097"/>
    </source>
</evidence>
<dbReference type="InterPro" id="IPR052408">
    <property type="entry name" value="Exonuclease_MUT-7-like"/>
</dbReference>
<dbReference type="PANTHER" id="PTHR47765">
    <property type="entry name" value="3'-5' EXONUCLEASE DOMAIN-CONTAINING PROTEIN"/>
    <property type="match status" value="1"/>
</dbReference>
<dbReference type="PANTHER" id="PTHR47765:SF2">
    <property type="entry name" value="EXONUCLEASE MUT-7 HOMOLOG"/>
    <property type="match status" value="1"/>
</dbReference>
<dbReference type="SUPFAM" id="SSF53098">
    <property type="entry name" value="Ribonuclease H-like"/>
    <property type="match status" value="1"/>
</dbReference>
<feature type="region of interest" description="Disordered" evidence="1">
    <location>
        <begin position="606"/>
        <end position="646"/>
    </location>
</feature>
<feature type="region of interest" description="Disordered" evidence="1">
    <location>
        <begin position="753"/>
        <end position="775"/>
    </location>
</feature>
<feature type="domain" description="3'-5' exonuclease" evidence="2">
    <location>
        <begin position="295"/>
        <end position="344"/>
    </location>
</feature>
<dbReference type="InterPro" id="IPR012337">
    <property type="entry name" value="RNaseH-like_sf"/>
</dbReference>
<feature type="region of interest" description="Disordered" evidence="1">
    <location>
        <begin position="448"/>
        <end position="500"/>
    </location>
</feature>
<organism evidence="3 4">
    <name type="scientific">Serendipita vermifera MAFF 305830</name>
    <dbReference type="NCBI Taxonomy" id="933852"/>
    <lineage>
        <taxon>Eukaryota</taxon>
        <taxon>Fungi</taxon>
        <taxon>Dikarya</taxon>
        <taxon>Basidiomycota</taxon>
        <taxon>Agaricomycotina</taxon>
        <taxon>Agaricomycetes</taxon>
        <taxon>Sebacinales</taxon>
        <taxon>Serendipitaceae</taxon>
        <taxon>Serendipita</taxon>
    </lineage>
</organism>
<dbReference type="Pfam" id="PF01612">
    <property type="entry name" value="DNA_pol_A_exo1"/>
    <property type="match status" value="2"/>
</dbReference>
<protein>
    <recommendedName>
        <fullName evidence="2">3'-5' exonuclease domain-containing protein</fullName>
    </recommendedName>
</protein>
<evidence type="ECO:0000313" key="3">
    <source>
        <dbReference type="EMBL" id="KIM23887.1"/>
    </source>
</evidence>
<dbReference type="GO" id="GO:0003676">
    <property type="term" value="F:nucleic acid binding"/>
    <property type="evidence" value="ECO:0007669"/>
    <property type="project" value="InterPro"/>
</dbReference>
<feature type="compositionally biased region" description="Polar residues" evidence="1">
    <location>
        <begin position="1"/>
        <end position="36"/>
    </location>
</feature>
<dbReference type="Proteomes" id="UP000054097">
    <property type="component" value="Unassembled WGS sequence"/>
</dbReference>
<dbReference type="InterPro" id="IPR002562">
    <property type="entry name" value="3'-5'_exonuclease_dom"/>
</dbReference>
<dbReference type="AlphaFoldDB" id="A0A0C2X381"/>
<feature type="domain" description="3'-5' exonuclease" evidence="2">
    <location>
        <begin position="141"/>
        <end position="232"/>
    </location>
</feature>
<dbReference type="STRING" id="933852.A0A0C2X381"/>
<accession>A0A0C2X381</accession>
<dbReference type="CDD" id="cd06141">
    <property type="entry name" value="WRN_exo"/>
    <property type="match status" value="1"/>
</dbReference>
<keyword evidence="4" id="KW-1185">Reference proteome</keyword>
<evidence type="ECO:0000256" key="1">
    <source>
        <dbReference type="SAM" id="MobiDB-lite"/>
    </source>
</evidence>
<dbReference type="InterPro" id="IPR036397">
    <property type="entry name" value="RNaseH_sf"/>
</dbReference>